<accession>A0ABM9NU33</accession>
<dbReference type="RefSeq" id="WP_348710492.1">
    <property type="nucleotide sequence ID" value="NZ_CAXIXY010000003.1"/>
</dbReference>
<sequence length="198" mass="21846">MIKNNQIKRTDEGLVTYTILSNGSDLPGTIEIFNIEITLSQSNEVQLKILDDRNFTTANSSIFEIGNTIEVKGGYDNQNHSICSAEITRKEIKVNAEIGTIFIVYCTSINSHIGSNEAVLQLSLDENILDSTISINRSNTNAINGEIKIQGTGAVNTNDIVTIKGFGEKFDRNTRVSKIHHEIGNGNWLSTFYFGNNS</sequence>
<dbReference type="EMBL" id="CAXIXY010000003">
    <property type="protein sequence ID" value="CAL2079022.1"/>
    <property type="molecule type" value="Genomic_DNA"/>
</dbReference>
<evidence type="ECO:0000313" key="2">
    <source>
        <dbReference type="Proteomes" id="UP001497416"/>
    </source>
</evidence>
<organism evidence="1 2">
    <name type="scientific">Tenacibaculum platacis</name>
    <dbReference type="NCBI Taxonomy" id="3137852"/>
    <lineage>
        <taxon>Bacteria</taxon>
        <taxon>Pseudomonadati</taxon>
        <taxon>Bacteroidota</taxon>
        <taxon>Flavobacteriia</taxon>
        <taxon>Flavobacteriales</taxon>
        <taxon>Flavobacteriaceae</taxon>
        <taxon>Tenacibaculum</taxon>
    </lineage>
</organism>
<comment type="caution">
    <text evidence="1">The sequence shown here is derived from an EMBL/GenBank/DDBJ whole genome shotgun (WGS) entry which is preliminary data.</text>
</comment>
<proteinExistence type="predicted"/>
<gene>
    <name evidence="1" type="ORF">T190607A01A_10794</name>
</gene>
<dbReference type="Proteomes" id="UP001497416">
    <property type="component" value="Unassembled WGS sequence"/>
</dbReference>
<keyword evidence="2" id="KW-1185">Reference proteome</keyword>
<protein>
    <recommendedName>
        <fullName evidence="3">Auto-transporter adhesin head GIN domain-containing protein</fullName>
    </recommendedName>
</protein>
<evidence type="ECO:0000313" key="1">
    <source>
        <dbReference type="EMBL" id="CAL2079022.1"/>
    </source>
</evidence>
<name>A0ABM9NU33_9FLAO</name>
<evidence type="ECO:0008006" key="3">
    <source>
        <dbReference type="Google" id="ProtNLM"/>
    </source>
</evidence>
<reference evidence="1 2" key="1">
    <citation type="submission" date="2024-05" db="EMBL/GenBank/DDBJ databases">
        <authorList>
            <person name="Duchaud E."/>
        </authorList>
    </citation>
    <scope>NUCLEOTIDE SEQUENCE [LARGE SCALE GENOMIC DNA]</scope>
    <source>
        <strain evidence="1">Ena-SAMPLE-TAB-13-05-2024-13:56:06:370-140302</strain>
    </source>
</reference>